<evidence type="ECO:0000313" key="2">
    <source>
        <dbReference type="Proteomes" id="UP000307768"/>
    </source>
</evidence>
<dbReference type="EMBL" id="VDFQ02000002">
    <property type="protein sequence ID" value="KAA1423567.1"/>
    <property type="molecule type" value="Genomic_DNA"/>
</dbReference>
<dbReference type="RefSeq" id="WP_149769087.1">
    <property type="nucleotide sequence ID" value="NZ_VDFQ02000002.1"/>
</dbReference>
<reference evidence="1 2" key="1">
    <citation type="submission" date="2019-09" db="EMBL/GenBank/DDBJ databases">
        <title>Mumia zhuanghuii sp. nov. isolated from the intestinal contents of plateau pika (Ochotona curzoniae) in the Qinghai-Tibet plateau of China.</title>
        <authorList>
            <person name="Tian Z."/>
        </authorList>
    </citation>
    <scope>NUCLEOTIDE SEQUENCE [LARGE SCALE GENOMIC DNA]</scope>
    <source>
        <strain evidence="2">350</strain>
    </source>
</reference>
<name>A0A5Q6S053_9ACTN</name>
<organism evidence="1 2">
    <name type="scientific">Mumia zhuanghuii</name>
    <dbReference type="NCBI Taxonomy" id="2585211"/>
    <lineage>
        <taxon>Bacteria</taxon>
        <taxon>Bacillati</taxon>
        <taxon>Actinomycetota</taxon>
        <taxon>Actinomycetes</taxon>
        <taxon>Propionibacteriales</taxon>
        <taxon>Nocardioidaceae</taxon>
        <taxon>Mumia</taxon>
    </lineage>
</organism>
<evidence type="ECO:0000313" key="1">
    <source>
        <dbReference type="EMBL" id="KAA1423567.1"/>
    </source>
</evidence>
<protein>
    <submittedName>
        <fullName evidence="1">Uncharacterized protein</fullName>
    </submittedName>
</protein>
<dbReference type="AlphaFoldDB" id="A0A5Q6S053"/>
<proteinExistence type="predicted"/>
<dbReference type="Proteomes" id="UP000307768">
    <property type="component" value="Unassembled WGS sequence"/>
</dbReference>
<gene>
    <name evidence="1" type="ORF">FE697_008185</name>
</gene>
<comment type="caution">
    <text evidence="1">The sequence shown here is derived from an EMBL/GenBank/DDBJ whole genome shotgun (WGS) entry which is preliminary data.</text>
</comment>
<dbReference type="OrthoDB" id="3831511at2"/>
<accession>A0A5Q6S053</accession>
<sequence>MPVNELAELLRPFWSEEKVCRELALAEHELRDLEAHDDILALPTSDPTPVNIYPVEQFERADGRVRVRPALQAVFRELRATDRWTVAIAALRTAAPELDDRTPLDAARDGVAPERLAAYARRLAAEWR</sequence>